<keyword evidence="4" id="KW-1185">Reference proteome</keyword>
<protein>
    <submittedName>
        <fullName evidence="3">Thioesterase family protein</fullName>
        <ecNumber evidence="3">3.1.2.-</ecNumber>
    </submittedName>
</protein>
<dbReference type="RefSeq" id="WP_305945201.1">
    <property type="nucleotide sequence ID" value="NZ_JAUZVY010000003.1"/>
</dbReference>
<dbReference type="PANTHER" id="PTHR31793:SF27">
    <property type="entry name" value="NOVEL THIOESTERASE SUPERFAMILY DOMAIN AND SAPOSIN A-TYPE DOMAIN CONTAINING PROTEIN (0610012H03RIK)"/>
    <property type="match status" value="1"/>
</dbReference>
<evidence type="ECO:0000256" key="2">
    <source>
        <dbReference type="ARBA" id="ARBA00022801"/>
    </source>
</evidence>
<keyword evidence="2 3" id="KW-0378">Hydrolase</keyword>
<accession>A0ABT9GQ42</accession>
<evidence type="ECO:0000313" key="3">
    <source>
        <dbReference type="EMBL" id="MDP4529093.1"/>
    </source>
</evidence>
<dbReference type="Pfam" id="PF13279">
    <property type="entry name" value="4HBT_2"/>
    <property type="match status" value="1"/>
</dbReference>
<dbReference type="InterPro" id="IPR050563">
    <property type="entry name" value="4-hydroxybenzoyl-CoA_TE"/>
</dbReference>
<dbReference type="PANTHER" id="PTHR31793">
    <property type="entry name" value="4-HYDROXYBENZOYL-COA THIOESTERASE FAMILY MEMBER"/>
    <property type="match status" value="1"/>
</dbReference>
<comment type="similarity">
    <text evidence="1">Belongs to the 4-hydroxybenzoyl-CoA thioesterase family.</text>
</comment>
<dbReference type="GO" id="GO:0016787">
    <property type="term" value="F:hydrolase activity"/>
    <property type="evidence" value="ECO:0007669"/>
    <property type="project" value="UniProtKB-KW"/>
</dbReference>
<proteinExistence type="inferred from homology"/>
<evidence type="ECO:0000256" key="1">
    <source>
        <dbReference type="ARBA" id="ARBA00005953"/>
    </source>
</evidence>
<name>A0ABT9GQ42_9GAMM</name>
<dbReference type="SUPFAM" id="SSF54637">
    <property type="entry name" value="Thioesterase/thiol ester dehydrase-isomerase"/>
    <property type="match status" value="1"/>
</dbReference>
<gene>
    <name evidence="3" type="ORF">Q3O59_08625</name>
</gene>
<dbReference type="EC" id="3.1.2.-" evidence="3"/>
<dbReference type="Proteomes" id="UP001236258">
    <property type="component" value="Unassembled WGS sequence"/>
</dbReference>
<dbReference type="InterPro" id="IPR029069">
    <property type="entry name" value="HotDog_dom_sf"/>
</dbReference>
<dbReference type="CDD" id="cd00586">
    <property type="entry name" value="4HBT"/>
    <property type="match status" value="1"/>
</dbReference>
<dbReference type="EMBL" id="JAUZVY010000003">
    <property type="protein sequence ID" value="MDP4529093.1"/>
    <property type="molecule type" value="Genomic_DNA"/>
</dbReference>
<sequence>MFTEVIQPRFSETDALGHINNTVVAVWFEACRTPIFKIFTPELDLQRWPLIVASIAVDFKAQLHYGSEVEVRSWISRIGNSSFEVTQQAWQQGQCCAEGKAALVHFDYQLQKAKALSPALKAALEAHALQPS</sequence>
<organism evidence="3 4">
    <name type="scientific">Alkalimonas delamerensis</name>
    <dbReference type="NCBI Taxonomy" id="265981"/>
    <lineage>
        <taxon>Bacteria</taxon>
        <taxon>Pseudomonadati</taxon>
        <taxon>Pseudomonadota</taxon>
        <taxon>Gammaproteobacteria</taxon>
        <taxon>Alkalimonas</taxon>
    </lineage>
</organism>
<evidence type="ECO:0000313" key="4">
    <source>
        <dbReference type="Proteomes" id="UP001236258"/>
    </source>
</evidence>
<reference evidence="3 4" key="1">
    <citation type="submission" date="2023-08" db="EMBL/GenBank/DDBJ databases">
        <authorList>
            <person name="Joshi A."/>
            <person name="Thite S."/>
        </authorList>
    </citation>
    <scope>NUCLEOTIDE SEQUENCE [LARGE SCALE GENOMIC DNA]</scope>
    <source>
        <strain evidence="3 4">1E1</strain>
    </source>
</reference>
<dbReference type="Gene3D" id="3.10.129.10">
    <property type="entry name" value="Hotdog Thioesterase"/>
    <property type="match status" value="1"/>
</dbReference>
<comment type="caution">
    <text evidence="3">The sequence shown here is derived from an EMBL/GenBank/DDBJ whole genome shotgun (WGS) entry which is preliminary data.</text>
</comment>